<feature type="compositionally biased region" description="Polar residues" evidence="1">
    <location>
        <begin position="528"/>
        <end position="537"/>
    </location>
</feature>
<feature type="region of interest" description="Disordered" evidence="1">
    <location>
        <begin position="850"/>
        <end position="890"/>
    </location>
</feature>
<dbReference type="Pfam" id="PF10264">
    <property type="entry name" value="WHD_Storkhead"/>
    <property type="match status" value="1"/>
</dbReference>
<name>A0A8K0EBB0_BRALA</name>
<dbReference type="InterPro" id="IPR040126">
    <property type="entry name" value="STOX1/2"/>
</dbReference>
<dbReference type="GO" id="GO:0000977">
    <property type="term" value="F:RNA polymerase II transcription regulatory region sequence-specific DNA binding"/>
    <property type="evidence" value="ECO:0007669"/>
    <property type="project" value="TreeGrafter"/>
</dbReference>
<feature type="compositionally biased region" description="Polar residues" evidence="1">
    <location>
        <begin position="857"/>
        <end position="868"/>
    </location>
</feature>
<feature type="region of interest" description="Disordered" evidence="1">
    <location>
        <begin position="326"/>
        <end position="426"/>
    </location>
</feature>
<feature type="region of interest" description="Disordered" evidence="1">
    <location>
        <begin position="143"/>
        <end position="172"/>
    </location>
</feature>
<evidence type="ECO:0000313" key="3">
    <source>
        <dbReference type="EMBL" id="CAH1246789.1"/>
    </source>
</evidence>
<evidence type="ECO:0000259" key="2">
    <source>
        <dbReference type="Pfam" id="PF10264"/>
    </source>
</evidence>
<reference evidence="3" key="1">
    <citation type="submission" date="2022-01" db="EMBL/GenBank/DDBJ databases">
        <authorList>
            <person name="Braso-Vives M."/>
        </authorList>
    </citation>
    <scope>NUCLEOTIDE SEQUENCE</scope>
</reference>
<accession>A0A8K0EBB0</accession>
<dbReference type="PANTHER" id="PTHR22437:SF0">
    <property type="entry name" value="FI21431P1"/>
    <property type="match status" value="1"/>
</dbReference>
<dbReference type="GO" id="GO:0006357">
    <property type="term" value="P:regulation of transcription by RNA polymerase II"/>
    <property type="evidence" value="ECO:0007669"/>
    <property type="project" value="InterPro"/>
</dbReference>
<feature type="region of interest" description="Disordered" evidence="1">
    <location>
        <begin position="744"/>
        <end position="800"/>
    </location>
</feature>
<feature type="compositionally biased region" description="Basic and acidic residues" evidence="1">
    <location>
        <begin position="541"/>
        <end position="565"/>
    </location>
</feature>
<feature type="region of interest" description="Disordered" evidence="1">
    <location>
        <begin position="467"/>
        <end position="591"/>
    </location>
</feature>
<keyword evidence="4" id="KW-1185">Reference proteome</keyword>
<protein>
    <submittedName>
        <fullName evidence="3">STOX1 protein</fullName>
    </submittedName>
</protein>
<dbReference type="AlphaFoldDB" id="A0A8K0EBB0"/>
<dbReference type="InterPro" id="IPR019391">
    <property type="entry name" value="Storkhead-box_WHD"/>
</dbReference>
<gene>
    <name evidence="3" type="primary">STOX1</name>
    <name evidence="3" type="ORF">BLAG_LOCUS8684</name>
</gene>
<dbReference type="EMBL" id="OV696700">
    <property type="protein sequence ID" value="CAH1246789.1"/>
    <property type="molecule type" value="Genomic_DNA"/>
</dbReference>
<feature type="compositionally biased region" description="Basic residues" evidence="1">
    <location>
        <begin position="566"/>
        <end position="578"/>
    </location>
</feature>
<sequence>MGDPQLVSCKCPADTARVSPGVKRRHRNKDKMSGKADRTSHGILLAPHSLAILLKIADDERPQSLTRTGRDIFSDFVAQNRNSYWNKDLVSGINRIDYLGWFDPQTLFVQGSEKDLEALRDAWTRRSLRPPRHFVIESLAEHQPTQPNASRLGRTPTELAPESLPNHSNHGRGRVGRPCSAMCNLGFRGCVQSRIGAKFCLVSPIRVSMVCLSRVCAWGWTRLEKSHIILLEEDTKLASQCDVCQVQLAPVSQSHFIPLPDVLCQTIAEFNNGKGVATQDKIAEYLQQKFSGVPLPDQDVLHELLGELIKERKVYHNGEEYRIVTPETYTATSPPTPYPTLPPAPPPSSIPSPPEARNPMYFPPPTEKVVPMLAVPAEGQEESSRKAGSAQTRSHSEEKYQFKRSHSMRVPSEKDRSSSLGRTESYRMGRSKTVGFNLTPKEVLQDYYGSEKSFRLFGIKLFRWGRSSKNKKDPGKGPAKQYATFSGQFPPEDISRGSCLKQSDRRPSELTVENLHKHNLEIRKQFQDRGQSTSQTVAADVHQDDSQGCKEQEKEKPKSKHSDEKHRKRRHRKHRSRRHEKDNHEAPPEDAAELINQRVSEGNPRPLNDAEVSPAVPDIHDHTYTDRLSVEAENTRFEEPLPPSTTAQNTFRRTPRPVSWDGSGTHVPVNMYNSGITGDDMRHPQQAQNMFDQNYYAEIENPQPIYSEPDHFEEEHQFTSSYEYPDNGTVVSETFSELERKQGQYRSFPHGPNTQNNVTRYRHASDSSCATTDYSQSHGYPGERWHTQEPPYSSRYPQHSVGGAAAIPEVQSDGEVEDLRKEIERSLARPNSLTNQRRKQLLLQVAESFDGSDMDSGFNSPRTRNSIASEAAMSDGQRSRRSLASEYDSNEPVRPYVKTYSSYLMHNRLPRPYMEQVEEKGESKEALNCLSTENMCMDMNIPARTGLYCEKDRQGTKLSPRSRTPEQLLKERGPFIGCTHGPRVSVGGNL</sequence>
<feature type="region of interest" description="Disordered" evidence="1">
    <location>
        <begin position="634"/>
        <end position="666"/>
    </location>
</feature>
<dbReference type="GO" id="GO:0005634">
    <property type="term" value="C:nucleus"/>
    <property type="evidence" value="ECO:0007669"/>
    <property type="project" value="TreeGrafter"/>
</dbReference>
<feature type="compositionally biased region" description="Basic and acidic residues" evidence="1">
    <location>
        <begin position="502"/>
        <end position="527"/>
    </location>
</feature>
<dbReference type="PANTHER" id="PTHR22437">
    <property type="entry name" value="WINGED HELIX DOMAIN-CONTAINING PROTEIN"/>
    <property type="match status" value="1"/>
</dbReference>
<proteinExistence type="predicted"/>
<dbReference type="GO" id="GO:0005737">
    <property type="term" value="C:cytoplasm"/>
    <property type="evidence" value="ECO:0007669"/>
    <property type="project" value="TreeGrafter"/>
</dbReference>
<feature type="compositionally biased region" description="Pro residues" evidence="1">
    <location>
        <begin position="334"/>
        <end position="366"/>
    </location>
</feature>
<evidence type="ECO:0000256" key="1">
    <source>
        <dbReference type="SAM" id="MobiDB-lite"/>
    </source>
</evidence>
<dbReference type="OrthoDB" id="10020110at2759"/>
<organism evidence="3 4">
    <name type="scientific">Branchiostoma lanceolatum</name>
    <name type="common">Common lancelet</name>
    <name type="synonym">Amphioxus lanceolatum</name>
    <dbReference type="NCBI Taxonomy" id="7740"/>
    <lineage>
        <taxon>Eukaryota</taxon>
        <taxon>Metazoa</taxon>
        <taxon>Chordata</taxon>
        <taxon>Cephalochordata</taxon>
        <taxon>Leptocardii</taxon>
        <taxon>Amphioxiformes</taxon>
        <taxon>Branchiostomatidae</taxon>
        <taxon>Branchiostoma</taxon>
    </lineage>
</organism>
<dbReference type="Proteomes" id="UP000838412">
    <property type="component" value="Chromosome 15"/>
</dbReference>
<evidence type="ECO:0000313" key="4">
    <source>
        <dbReference type="Proteomes" id="UP000838412"/>
    </source>
</evidence>
<feature type="region of interest" description="Disordered" evidence="1">
    <location>
        <begin position="17"/>
        <end position="38"/>
    </location>
</feature>
<feature type="compositionally biased region" description="Polar residues" evidence="1">
    <location>
        <begin position="766"/>
        <end position="778"/>
    </location>
</feature>
<feature type="domain" description="Winged helix Storkhead-box1" evidence="2">
    <location>
        <begin position="249"/>
        <end position="326"/>
    </location>
</feature>